<sequence>MPGRPIDAAPAQERFSDTLCRGPGRDPRTGRDALQIDRSRRDPRSILVGSSEASKLAAAATAVAAGIEQRSPGTALGAEQPSPSLFVSHTPLPPPPDDDSSRRRCSRASPTAD</sequence>
<name>A0A8H5ZAG8_COCSA</name>
<feature type="region of interest" description="Disordered" evidence="1">
    <location>
        <begin position="70"/>
        <end position="113"/>
    </location>
</feature>
<proteinExistence type="predicted"/>
<comment type="caution">
    <text evidence="2">The sequence shown here is derived from an EMBL/GenBank/DDBJ whole genome shotgun (WGS) entry which is preliminary data.</text>
</comment>
<feature type="region of interest" description="Disordered" evidence="1">
    <location>
        <begin position="1"/>
        <end position="48"/>
    </location>
</feature>
<dbReference type="AlphaFoldDB" id="A0A8H5ZAG8"/>
<evidence type="ECO:0000313" key="3">
    <source>
        <dbReference type="Proteomes" id="UP000624244"/>
    </source>
</evidence>
<evidence type="ECO:0000313" key="2">
    <source>
        <dbReference type="EMBL" id="KAF5846713.1"/>
    </source>
</evidence>
<evidence type="ECO:0000256" key="1">
    <source>
        <dbReference type="SAM" id="MobiDB-lite"/>
    </source>
</evidence>
<dbReference type="EMBL" id="WNKQ01000015">
    <property type="protein sequence ID" value="KAF5846713.1"/>
    <property type="molecule type" value="Genomic_DNA"/>
</dbReference>
<protein>
    <submittedName>
        <fullName evidence="2">Uncharacterized protein</fullName>
    </submittedName>
</protein>
<organism evidence="2 3">
    <name type="scientific">Cochliobolus sativus</name>
    <name type="common">Common root rot and spot blotch fungus</name>
    <name type="synonym">Bipolaris sorokiniana</name>
    <dbReference type="NCBI Taxonomy" id="45130"/>
    <lineage>
        <taxon>Eukaryota</taxon>
        <taxon>Fungi</taxon>
        <taxon>Dikarya</taxon>
        <taxon>Ascomycota</taxon>
        <taxon>Pezizomycotina</taxon>
        <taxon>Dothideomycetes</taxon>
        <taxon>Pleosporomycetidae</taxon>
        <taxon>Pleosporales</taxon>
        <taxon>Pleosporineae</taxon>
        <taxon>Pleosporaceae</taxon>
        <taxon>Bipolaris</taxon>
    </lineage>
</organism>
<reference evidence="2" key="1">
    <citation type="submission" date="2019-11" db="EMBL/GenBank/DDBJ databases">
        <title>Bipolaris sorokiniana Genome sequencing.</title>
        <authorList>
            <person name="Wang H."/>
        </authorList>
    </citation>
    <scope>NUCLEOTIDE SEQUENCE</scope>
</reference>
<feature type="compositionally biased region" description="Basic and acidic residues" evidence="1">
    <location>
        <begin position="23"/>
        <end position="44"/>
    </location>
</feature>
<gene>
    <name evidence="2" type="ORF">GGP41_004798</name>
</gene>
<dbReference type="Proteomes" id="UP000624244">
    <property type="component" value="Unassembled WGS sequence"/>
</dbReference>
<accession>A0A8H5ZAG8</accession>